<comment type="caution">
    <text evidence="4">The sequence shown here is derived from an EMBL/GenBank/DDBJ whole genome shotgun (WGS) entry which is preliminary data.</text>
</comment>
<evidence type="ECO:0000256" key="1">
    <source>
        <dbReference type="ARBA" id="ARBA00023002"/>
    </source>
</evidence>
<dbReference type="InterPro" id="IPR002347">
    <property type="entry name" value="SDR_fam"/>
</dbReference>
<dbReference type="AlphaFoldDB" id="A0A9W6WZY0"/>
<dbReference type="Proteomes" id="UP001165121">
    <property type="component" value="Unassembled WGS sequence"/>
</dbReference>
<sequence>MGNRSSTADTTRPQVPDNWNATSIPTQKGKVVIITGANSGIGFETALELARKGADVILACRNEGRGKEAEQKLRGILASAPDAGSVEFKMLDVSDLGSVSKFADEFKATHDRLHLLVNNAGVMAVPYAKTVDGYERQFATNHLGHFALTAQLFPLLKQSTPSRVVNVSSLAHLSARLEHFTSGSQIMRADDKGYSPSEVYAESKLSNLLFTFELTRRLKAQNVSGVTSVVAHPGFTSTNLMVPPSTEGGWFGRLMWRIGGFLPVLQDAATGALPTLYAAAGDDVESNDYFGPGNYFEIWGSPKRVQAKSTAHDKVAAQNLWAESERLAKLKFDVQ</sequence>
<evidence type="ECO:0000256" key="2">
    <source>
        <dbReference type="RuleBase" id="RU000363"/>
    </source>
</evidence>
<keyword evidence="1" id="KW-0560">Oxidoreductase</keyword>
<dbReference type="PANTHER" id="PTHR43157">
    <property type="entry name" value="PHOSPHATIDYLINOSITOL-GLYCAN BIOSYNTHESIS CLASS F PROTEIN-RELATED"/>
    <property type="match status" value="1"/>
</dbReference>
<dbReference type="OrthoDB" id="60138at2759"/>
<dbReference type="InterPro" id="IPR036291">
    <property type="entry name" value="NAD(P)-bd_dom_sf"/>
</dbReference>
<dbReference type="PANTHER" id="PTHR43157:SF31">
    <property type="entry name" value="PHOSPHATIDYLINOSITOL-GLYCAN BIOSYNTHESIS CLASS F PROTEIN"/>
    <property type="match status" value="1"/>
</dbReference>
<reference evidence="4" key="1">
    <citation type="submission" date="2023-04" db="EMBL/GenBank/DDBJ databases">
        <title>Phytophthora fragariaefolia NBRC 109709.</title>
        <authorList>
            <person name="Ichikawa N."/>
            <person name="Sato H."/>
            <person name="Tonouchi N."/>
        </authorList>
    </citation>
    <scope>NUCLEOTIDE SEQUENCE</scope>
    <source>
        <strain evidence="4">NBRC 109709</strain>
    </source>
</reference>
<feature type="region of interest" description="Disordered" evidence="3">
    <location>
        <begin position="1"/>
        <end position="23"/>
    </location>
</feature>
<accession>A0A9W6WZY0</accession>
<dbReference type="EMBL" id="BSXT01000290">
    <property type="protein sequence ID" value="GMF23523.1"/>
    <property type="molecule type" value="Genomic_DNA"/>
</dbReference>
<evidence type="ECO:0000256" key="3">
    <source>
        <dbReference type="SAM" id="MobiDB-lite"/>
    </source>
</evidence>
<dbReference type="PRINTS" id="PR00081">
    <property type="entry name" value="GDHRDH"/>
</dbReference>
<evidence type="ECO:0000313" key="4">
    <source>
        <dbReference type="EMBL" id="GMF23523.1"/>
    </source>
</evidence>
<dbReference type="CDD" id="cd05327">
    <property type="entry name" value="retinol-DH_like_SDR_c_like"/>
    <property type="match status" value="1"/>
</dbReference>
<proteinExistence type="inferred from homology"/>
<dbReference type="GO" id="GO:0016491">
    <property type="term" value="F:oxidoreductase activity"/>
    <property type="evidence" value="ECO:0007669"/>
    <property type="project" value="UniProtKB-KW"/>
</dbReference>
<comment type="similarity">
    <text evidence="2">Belongs to the short-chain dehydrogenases/reductases (SDR) family.</text>
</comment>
<dbReference type="PRINTS" id="PR00080">
    <property type="entry name" value="SDRFAMILY"/>
</dbReference>
<dbReference type="Gene3D" id="3.40.50.720">
    <property type="entry name" value="NAD(P)-binding Rossmann-like Domain"/>
    <property type="match status" value="1"/>
</dbReference>
<dbReference type="Pfam" id="PF00106">
    <property type="entry name" value="adh_short"/>
    <property type="match status" value="1"/>
</dbReference>
<evidence type="ECO:0000313" key="5">
    <source>
        <dbReference type="Proteomes" id="UP001165121"/>
    </source>
</evidence>
<protein>
    <submittedName>
        <fullName evidence="4">Unnamed protein product</fullName>
    </submittedName>
</protein>
<gene>
    <name evidence="4" type="ORF">Pfra01_000373700</name>
</gene>
<keyword evidence="5" id="KW-1185">Reference proteome</keyword>
<organism evidence="4 5">
    <name type="scientific">Phytophthora fragariaefolia</name>
    <dbReference type="NCBI Taxonomy" id="1490495"/>
    <lineage>
        <taxon>Eukaryota</taxon>
        <taxon>Sar</taxon>
        <taxon>Stramenopiles</taxon>
        <taxon>Oomycota</taxon>
        <taxon>Peronosporomycetes</taxon>
        <taxon>Peronosporales</taxon>
        <taxon>Peronosporaceae</taxon>
        <taxon>Phytophthora</taxon>
    </lineage>
</organism>
<name>A0A9W6WZY0_9STRA</name>
<dbReference type="SUPFAM" id="SSF51735">
    <property type="entry name" value="NAD(P)-binding Rossmann-fold domains"/>
    <property type="match status" value="1"/>
</dbReference>
<dbReference type="NCBIfam" id="NF004846">
    <property type="entry name" value="PRK06197.1"/>
    <property type="match status" value="1"/>
</dbReference>